<evidence type="ECO:0000313" key="2">
    <source>
        <dbReference type="Proteomes" id="UP000597613"/>
    </source>
</evidence>
<accession>A0ABR7AM07</accession>
<keyword evidence="2" id="KW-1185">Reference proteome</keyword>
<protein>
    <submittedName>
        <fullName evidence="1">Uncharacterized protein</fullName>
    </submittedName>
</protein>
<evidence type="ECO:0000313" key="1">
    <source>
        <dbReference type="EMBL" id="MBC3941500.1"/>
    </source>
</evidence>
<dbReference type="RefSeq" id="WP_187503242.1">
    <property type="nucleotide sequence ID" value="NZ_CP162536.1"/>
</dbReference>
<sequence>MASIEPELRVVDGAGKTWDGAIVRKWLESRVAAARSDQVVAERAGRDRQDDCDKATAEEMVCTLMKAKPATNAQAGFMDELRTLLDRDDYVWRGVYNDTRFDRHVRTFIKKLIKMAKANDGFENTTHYQ</sequence>
<gene>
    <name evidence="1" type="ORF">H8S47_07345</name>
</gene>
<proteinExistence type="predicted"/>
<dbReference type="Proteomes" id="UP000597613">
    <property type="component" value="Unassembled WGS sequence"/>
</dbReference>
<comment type="caution">
    <text evidence="1">The sequence shown here is derived from an EMBL/GenBank/DDBJ whole genome shotgun (WGS) entry which is preliminary data.</text>
</comment>
<organism evidence="1 2">
    <name type="scientific">Sphingomonas albertensis</name>
    <dbReference type="NCBI Taxonomy" id="2762591"/>
    <lineage>
        <taxon>Bacteria</taxon>
        <taxon>Pseudomonadati</taxon>
        <taxon>Pseudomonadota</taxon>
        <taxon>Alphaproteobacteria</taxon>
        <taxon>Sphingomonadales</taxon>
        <taxon>Sphingomonadaceae</taxon>
        <taxon>Sphingomonas</taxon>
    </lineage>
</organism>
<dbReference type="EMBL" id="JACONT010000011">
    <property type="protein sequence ID" value="MBC3941500.1"/>
    <property type="molecule type" value="Genomic_DNA"/>
</dbReference>
<name>A0ABR7AM07_9SPHN</name>
<reference evidence="1 2" key="1">
    <citation type="submission" date="2020-08" db="EMBL/GenBank/DDBJ databases">
        <title>Putative novel bacterial strains isolated from necrotic wheat leaf tissues caused by Xanthomonas translucens.</title>
        <authorList>
            <person name="Tambong J.T."/>
        </authorList>
    </citation>
    <scope>NUCLEOTIDE SEQUENCE [LARGE SCALE GENOMIC DNA]</scope>
    <source>
        <strain evidence="2">DOAB 1063</strain>
    </source>
</reference>